<organism evidence="2 3">
    <name type="scientific">Heracleum sosnowskyi</name>
    <dbReference type="NCBI Taxonomy" id="360622"/>
    <lineage>
        <taxon>Eukaryota</taxon>
        <taxon>Viridiplantae</taxon>
        <taxon>Streptophyta</taxon>
        <taxon>Embryophyta</taxon>
        <taxon>Tracheophyta</taxon>
        <taxon>Spermatophyta</taxon>
        <taxon>Magnoliopsida</taxon>
        <taxon>eudicotyledons</taxon>
        <taxon>Gunneridae</taxon>
        <taxon>Pentapetalae</taxon>
        <taxon>asterids</taxon>
        <taxon>campanulids</taxon>
        <taxon>Apiales</taxon>
        <taxon>Apiaceae</taxon>
        <taxon>Apioideae</taxon>
        <taxon>apioid superclade</taxon>
        <taxon>Tordylieae</taxon>
        <taxon>Tordyliinae</taxon>
        <taxon>Heracleum</taxon>
    </lineage>
</organism>
<dbReference type="Pfam" id="PF03140">
    <property type="entry name" value="DUF247"/>
    <property type="match status" value="1"/>
</dbReference>
<keyword evidence="3" id="KW-1185">Reference proteome</keyword>
<evidence type="ECO:0000313" key="2">
    <source>
        <dbReference type="EMBL" id="KAK1381451.1"/>
    </source>
</evidence>
<dbReference type="InterPro" id="IPR004158">
    <property type="entry name" value="DUF247_pln"/>
</dbReference>
<proteinExistence type="predicted"/>
<dbReference type="PANTHER" id="PTHR31170:SF20">
    <property type="entry name" value="DUF247 DOMAIN PROTEIN"/>
    <property type="match status" value="1"/>
</dbReference>
<sequence length="507" mass="58738">MESVSRKRKKLKMALTPSFKGRVSKNYSSGGEEEFWKWIQSVDKTLGLLRSRPRDASTYRVPSKLRAMKHEAYTPQMVSIGPFHQLKDELRAMEELKWIYMLAFVDRVVISVKENTQVGEPGTSESPEMSALCKCSKVILEVEEKARAWYAEDIDLDKHKLVEMLLVDGCFILELFHRCKMINTQKFEDEFLQGPPESRVPFESLAGNFTMVQTLKHDLMLLENQIPYFVLQKLFDLVSSSKTASDGTHPDMSLEDYVFWFFDSVPMLRLNYLKAPINKKDGTYNHILEMLHHVCKVTFVPKLPSKRVPKSWGFTNCATGLFKSGFQIARSYRSIVDVRFIGETLFIPQVTIDKSSDTIFRNLIALEQTSVGAHTVTSYVKLMSTLIRSPEDAKLLEQLDIIVKSDDIDDISTFFKSLCSQVAFVDFCYTDMCNEVKNYGIPFWRWQRVKGYLSMKYVEWKVSIKDLKRDYFKNKWSFLAFLAALLVIVLGILQTFYTVRAYYPPYH</sequence>
<accession>A0AAD8MQ88</accession>
<keyword evidence="1" id="KW-0812">Transmembrane</keyword>
<keyword evidence="1" id="KW-0472">Membrane</keyword>
<gene>
    <name evidence="2" type="ORF">POM88_028195</name>
</gene>
<evidence type="ECO:0000256" key="1">
    <source>
        <dbReference type="SAM" id="Phobius"/>
    </source>
</evidence>
<name>A0AAD8MQ88_9APIA</name>
<reference evidence="2" key="2">
    <citation type="submission" date="2023-05" db="EMBL/GenBank/DDBJ databases">
        <authorList>
            <person name="Schelkunov M.I."/>
        </authorList>
    </citation>
    <scope>NUCLEOTIDE SEQUENCE</scope>
    <source>
        <strain evidence="2">Hsosn_3</strain>
        <tissue evidence="2">Leaf</tissue>
    </source>
</reference>
<evidence type="ECO:0000313" key="3">
    <source>
        <dbReference type="Proteomes" id="UP001237642"/>
    </source>
</evidence>
<comment type="caution">
    <text evidence="2">The sequence shown here is derived from an EMBL/GenBank/DDBJ whole genome shotgun (WGS) entry which is preliminary data.</text>
</comment>
<dbReference type="AlphaFoldDB" id="A0AAD8MQ88"/>
<reference evidence="2" key="1">
    <citation type="submission" date="2023-02" db="EMBL/GenBank/DDBJ databases">
        <title>Genome of toxic invasive species Heracleum sosnowskyi carries increased number of genes despite the absence of recent whole-genome duplications.</title>
        <authorList>
            <person name="Schelkunov M."/>
            <person name="Shtratnikova V."/>
            <person name="Makarenko M."/>
            <person name="Klepikova A."/>
            <person name="Omelchenko D."/>
            <person name="Novikova G."/>
            <person name="Obukhova E."/>
            <person name="Bogdanov V."/>
            <person name="Penin A."/>
            <person name="Logacheva M."/>
        </authorList>
    </citation>
    <scope>NUCLEOTIDE SEQUENCE</scope>
    <source>
        <strain evidence="2">Hsosn_3</strain>
        <tissue evidence="2">Leaf</tissue>
    </source>
</reference>
<dbReference type="Proteomes" id="UP001237642">
    <property type="component" value="Unassembled WGS sequence"/>
</dbReference>
<keyword evidence="1" id="KW-1133">Transmembrane helix</keyword>
<dbReference type="EMBL" id="JAUIZM010000006">
    <property type="protein sequence ID" value="KAK1381451.1"/>
    <property type="molecule type" value="Genomic_DNA"/>
</dbReference>
<feature type="transmembrane region" description="Helical" evidence="1">
    <location>
        <begin position="476"/>
        <end position="497"/>
    </location>
</feature>
<dbReference type="PANTHER" id="PTHR31170">
    <property type="entry name" value="BNAC04G53230D PROTEIN"/>
    <property type="match status" value="1"/>
</dbReference>
<protein>
    <submittedName>
        <fullName evidence="2">Uncharacterized protein</fullName>
    </submittedName>
</protein>